<keyword evidence="2" id="KW-0472">Membrane</keyword>
<protein>
    <recommendedName>
        <fullName evidence="5">DUF948 domain-containing protein</fullName>
    </recommendedName>
</protein>
<sequence length="112" mass="12584">MLESSRDILNISLAASVIVLTILVAWILVYIIKMFRDAQRALHQMTKVIEKLSNVLDVIRDKVHSAAAVIPLIVKGVEKVTDIIQRTKERNSSRRDSSKKTTKTETKRPSGS</sequence>
<proteinExistence type="predicted"/>
<evidence type="ECO:0000313" key="3">
    <source>
        <dbReference type="EMBL" id="OGY92745.1"/>
    </source>
</evidence>
<feature type="region of interest" description="Disordered" evidence="1">
    <location>
        <begin position="85"/>
        <end position="112"/>
    </location>
</feature>
<feature type="transmembrane region" description="Helical" evidence="2">
    <location>
        <begin position="12"/>
        <end position="32"/>
    </location>
</feature>
<accession>A0A1G2BUB1</accession>
<evidence type="ECO:0008006" key="5">
    <source>
        <dbReference type="Google" id="ProtNLM"/>
    </source>
</evidence>
<evidence type="ECO:0000256" key="1">
    <source>
        <dbReference type="SAM" id="MobiDB-lite"/>
    </source>
</evidence>
<evidence type="ECO:0000256" key="2">
    <source>
        <dbReference type="SAM" id="Phobius"/>
    </source>
</evidence>
<comment type="caution">
    <text evidence="3">The sequence shown here is derived from an EMBL/GenBank/DDBJ whole genome shotgun (WGS) entry which is preliminary data.</text>
</comment>
<evidence type="ECO:0000313" key="4">
    <source>
        <dbReference type="Proteomes" id="UP000177349"/>
    </source>
</evidence>
<gene>
    <name evidence="3" type="ORF">A3B31_00020</name>
</gene>
<reference evidence="3 4" key="1">
    <citation type="journal article" date="2016" name="Nat. Commun.">
        <title>Thousands of microbial genomes shed light on interconnected biogeochemical processes in an aquifer system.</title>
        <authorList>
            <person name="Anantharaman K."/>
            <person name="Brown C.T."/>
            <person name="Hug L.A."/>
            <person name="Sharon I."/>
            <person name="Castelle C.J."/>
            <person name="Probst A.J."/>
            <person name="Thomas B.C."/>
            <person name="Singh A."/>
            <person name="Wilkins M.J."/>
            <person name="Karaoz U."/>
            <person name="Brodie E.L."/>
            <person name="Williams K.H."/>
            <person name="Hubbard S.S."/>
            <person name="Banfield J.F."/>
        </authorList>
    </citation>
    <scope>NUCLEOTIDE SEQUENCE [LARGE SCALE GENOMIC DNA]</scope>
</reference>
<name>A0A1G2BUB1_9BACT</name>
<dbReference type="AlphaFoldDB" id="A0A1G2BUB1"/>
<dbReference type="EMBL" id="MHKN01000011">
    <property type="protein sequence ID" value="OGY92745.1"/>
    <property type="molecule type" value="Genomic_DNA"/>
</dbReference>
<keyword evidence="2" id="KW-1133">Transmembrane helix</keyword>
<dbReference type="Proteomes" id="UP000177349">
    <property type="component" value="Unassembled WGS sequence"/>
</dbReference>
<keyword evidence="2" id="KW-0812">Transmembrane</keyword>
<organism evidence="3 4">
    <name type="scientific">Candidatus Komeilibacteria bacterium RIFCSPLOWO2_01_FULL_53_11</name>
    <dbReference type="NCBI Taxonomy" id="1798552"/>
    <lineage>
        <taxon>Bacteria</taxon>
        <taxon>Candidatus Komeiliibacteriota</taxon>
    </lineage>
</organism>